<feature type="transmembrane region" description="Helical" evidence="8">
    <location>
        <begin position="485"/>
        <end position="509"/>
    </location>
</feature>
<feature type="transmembrane region" description="Helical" evidence="8">
    <location>
        <begin position="159"/>
        <end position="178"/>
    </location>
</feature>
<gene>
    <name evidence="10" type="ORF">AC244_32575</name>
</gene>
<evidence type="ECO:0000256" key="8">
    <source>
        <dbReference type="SAM" id="Phobius"/>
    </source>
</evidence>
<feature type="transmembrane region" description="Helical" evidence="8">
    <location>
        <begin position="446"/>
        <end position="464"/>
    </location>
</feature>
<protein>
    <recommendedName>
        <fullName evidence="9">TRAP C4-dicarboxylate transport system permease DctM subunit domain-containing protein</fullName>
    </recommendedName>
</protein>
<dbReference type="InterPro" id="IPR004681">
    <property type="entry name" value="TRAP_DctM"/>
</dbReference>
<dbReference type="RefSeq" id="WP_053252952.1">
    <property type="nucleotide sequence ID" value="NZ_LGAP01000044.1"/>
</dbReference>
<feature type="transmembrane region" description="Helical" evidence="8">
    <location>
        <begin position="185"/>
        <end position="202"/>
    </location>
</feature>
<feature type="transmembrane region" description="Helical" evidence="8">
    <location>
        <begin position="53"/>
        <end position="74"/>
    </location>
</feature>
<dbReference type="Proteomes" id="UP000037425">
    <property type="component" value="Unassembled WGS sequence"/>
</dbReference>
<dbReference type="PANTHER" id="PTHR33362:SF4">
    <property type="entry name" value="2,3-DIKETO-L-GULONATE TRAP TRANSPORTER LARGE PERMEASE PROTEIN YIAN"/>
    <property type="match status" value="1"/>
</dbReference>
<evidence type="ECO:0000313" key="10">
    <source>
        <dbReference type="EMBL" id="KOF12972.1"/>
    </source>
</evidence>
<dbReference type="AlphaFoldDB" id="A0A0L8BE95"/>
<dbReference type="OrthoDB" id="7374726at2"/>
<evidence type="ECO:0000256" key="6">
    <source>
        <dbReference type="ARBA" id="ARBA00023136"/>
    </source>
</evidence>
<sequence>MLASMAQALSLRLERTLELAGALTLAVLLATVTASVALRYFAASGFTGAEEAASWLLVTLASIGLPLASTAKGLRIDLFEGRPAPSDGRDQRPSARGELIIDNRGTKPFSSENRFVPQDLRTIFSGAITLVACIVVISGSGKAALDLGGVSPSLGLSEGLRPAMLSAGGVLAIVAILLRHVADGRLVAFVSMLAIAVGLHSADGAVPPMDLESPSFMLCCLALLTILAGTPLPHAFIAPAYVTVAFGAPMPEEAMAAATLSGLSRYLLTAIPFFLLVGALLTASGIASDLVCFAAALVGHRRAGLGQTVLLTGVLFSGASGSSIANAAFGSAAFMPQLTAHGTPPERAGALIAAVSVLDNIIPPSIAFLILAAAADLSTGKLLAGGFVAGLLMAATLAIAIHVNGATTARTARASAGESRRFGVRALPAFGLGIIVVAGIRAGVVSPTEAAALAAAYTLVAAFLKRTAGQEIGAAFGQSARETAAILLLIGSAAPFAFLIAVDGVAAQVSSLAGWLGSNPFLVIAALNLLLLGVGLFLDIGAAILLFAPLTLPVAVSAGIDPIHFGVILVVNLMIGGLTPPVGILVQTVGNASGVPVVALFAASRPYLLALLSALALLSFSAALVAFF</sequence>
<evidence type="ECO:0000256" key="4">
    <source>
        <dbReference type="ARBA" id="ARBA00022692"/>
    </source>
</evidence>
<dbReference type="PATRIC" id="fig|106592.7.peg.5989"/>
<organism evidence="10 11">
    <name type="scientific">Ensifer adhaerens</name>
    <name type="common">Sinorhizobium morelense</name>
    <dbReference type="NCBI Taxonomy" id="106592"/>
    <lineage>
        <taxon>Bacteria</taxon>
        <taxon>Pseudomonadati</taxon>
        <taxon>Pseudomonadota</taxon>
        <taxon>Alphaproteobacteria</taxon>
        <taxon>Hyphomicrobiales</taxon>
        <taxon>Rhizobiaceae</taxon>
        <taxon>Sinorhizobium/Ensifer group</taxon>
        <taxon>Ensifer</taxon>
    </lineage>
</organism>
<evidence type="ECO:0000259" key="9">
    <source>
        <dbReference type="Pfam" id="PF06808"/>
    </source>
</evidence>
<keyword evidence="6 8" id="KW-0472">Membrane</keyword>
<keyword evidence="4 8" id="KW-0812">Transmembrane</keyword>
<dbReference type="InterPro" id="IPR010656">
    <property type="entry name" value="DctM"/>
</dbReference>
<dbReference type="PANTHER" id="PTHR33362">
    <property type="entry name" value="SIALIC ACID TRAP TRANSPORTER PERMEASE PROTEIN SIAT-RELATED"/>
    <property type="match status" value="1"/>
</dbReference>
<feature type="transmembrane region" description="Helical" evidence="8">
    <location>
        <begin position="309"/>
        <end position="329"/>
    </location>
</feature>
<name>A0A0L8BE95_ENSAD</name>
<feature type="transmembrane region" description="Helical" evidence="8">
    <location>
        <begin position="120"/>
        <end position="139"/>
    </location>
</feature>
<comment type="caution">
    <text evidence="10">The sequence shown here is derived from an EMBL/GenBank/DDBJ whole genome shotgun (WGS) entry which is preliminary data.</text>
</comment>
<dbReference type="GO" id="GO:0022857">
    <property type="term" value="F:transmembrane transporter activity"/>
    <property type="evidence" value="ECO:0007669"/>
    <property type="project" value="UniProtKB-UniRule"/>
</dbReference>
<keyword evidence="3 7" id="KW-0997">Cell inner membrane</keyword>
<feature type="transmembrane region" description="Helical" evidence="8">
    <location>
        <begin position="381"/>
        <end position="401"/>
    </location>
</feature>
<comment type="subcellular location">
    <subcellularLocation>
        <location evidence="1 7">Cell inner membrane</location>
        <topology evidence="1 7">Multi-pass membrane protein</topology>
    </subcellularLocation>
</comment>
<evidence type="ECO:0000256" key="3">
    <source>
        <dbReference type="ARBA" id="ARBA00022519"/>
    </source>
</evidence>
<evidence type="ECO:0000256" key="7">
    <source>
        <dbReference type="RuleBase" id="RU369079"/>
    </source>
</evidence>
<dbReference type="Pfam" id="PF06808">
    <property type="entry name" value="DctM"/>
    <property type="match status" value="1"/>
</dbReference>
<dbReference type="GO" id="GO:0005886">
    <property type="term" value="C:plasma membrane"/>
    <property type="evidence" value="ECO:0007669"/>
    <property type="project" value="UniProtKB-SubCell"/>
</dbReference>
<reference evidence="11" key="1">
    <citation type="submission" date="2015-07" db="EMBL/GenBank/DDBJ databases">
        <title>Whole genome sequence of an Ensifer adhaerens strain isolated from a cave pool in the Wind Cave National Park.</title>
        <authorList>
            <person name="Eng W.W.H."/>
            <person name="Gan H.M."/>
            <person name="Barton H.A."/>
            <person name="Savka M.A."/>
        </authorList>
    </citation>
    <scope>NUCLEOTIDE SEQUENCE [LARGE SCALE GENOMIC DNA]</scope>
    <source>
        <strain evidence="11">SD006</strain>
    </source>
</reference>
<accession>A0A0L8BE95</accession>
<feature type="transmembrane region" description="Helical" evidence="8">
    <location>
        <begin position="422"/>
        <end position="440"/>
    </location>
</feature>
<evidence type="ECO:0000256" key="5">
    <source>
        <dbReference type="ARBA" id="ARBA00022989"/>
    </source>
</evidence>
<proteinExistence type="predicted"/>
<feature type="transmembrane region" description="Helical" evidence="8">
    <location>
        <begin position="350"/>
        <end position="375"/>
    </location>
</feature>
<evidence type="ECO:0000313" key="11">
    <source>
        <dbReference type="Proteomes" id="UP000037425"/>
    </source>
</evidence>
<feature type="transmembrane region" description="Helical" evidence="8">
    <location>
        <begin position="20"/>
        <end position="41"/>
    </location>
</feature>
<keyword evidence="7" id="KW-0813">Transport</keyword>
<feature type="transmembrane region" description="Helical" evidence="8">
    <location>
        <begin position="214"/>
        <end position="246"/>
    </location>
</feature>
<dbReference type="EMBL" id="LGAP01000044">
    <property type="protein sequence ID" value="KOF12972.1"/>
    <property type="molecule type" value="Genomic_DNA"/>
</dbReference>
<keyword evidence="5 8" id="KW-1133">Transmembrane helix</keyword>
<feature type="transmembrane region" description="Helical" evidence="8">
    <location>
        <begin position="563"/>
        <end position="586"/>
    </location>
</feature>
<evidence type="ECO:0000256" key="1">
    <source>
        <dbReference type="ARBA" id="ARBA00004429"/>
    </source>
</evidence>
<comment type="function">
    <text evidence="7">Part of the tripartite ATP-independent periplasmic (TRAP) transport system.</text>
</comment>
<feature type="transmembrane region" description="Helical" evidence="8">
    <location>
        <begin position="606"/>
        <end position="627"/>
    </location>
</feature>
<feature type="transmembrane region" description="Helical" evidence="8">
    <location>
        <begin position="266"/>
        <end position="297"/>
    </location>
</feature>
<feature type="transmembrane region" description="Helical" evidence="8">
    <location>
        <begin position="521"/>
        <end position="551"/>
    </location>
</feature>
<keyword evidence="2" id="KW-1003">Cell membrane</keyword>
<feature type="domain" description="TRAP C4-dicarboxylate transport system permease DctM subunit" evidence="9">
    <location>
        <begin position="222"/>
        <end position="622"/>
    </location>
</feature>
<evidence type="ECO:0000256" key="2">
    <source>
        <dbReference type="ARBA" id="ARBA00022475"/>
    </source>
</evidence>